<evidence type="ECO:0008006" key="6">
    <source>
        <dbReference type="Google" id="ProtNLM"/>
    </source>
</evidence>
<dbReference type="PATRIC" id="fig|1125725.3.peg.2443"/>
<evidence type="ECO:0000313" key="2">
    <source>
        <dbReference type="EMBL" id="ERF59544.1"/>
    </source>
</evidence>
<dbReference type="InterPro" id="IPR058072">
    <property type="entry name" value="LIC12708-like"/>
</dbReference>
<protein>
    <recommendedName>
        <fullName evidence="6">Lipoprotein</fullName>
    </recommendedName>
</protein>
<accession>U1GSB8</accession>
<dbReference type="eggNOG" id="ENOG503464J">
    <property type="taxonomic scope" value="Bacteria"/>
</dbReference>
<gene>
    <name evidence="3" type="ORF">HMPREF0860_0284</name>
    <name evidence="2" type="ORF">HMPREF1325_1693</name>
</gene>
<dbReference type="STRING" id="1125725.HMPREF1325_1693"/>
<keyword evidence="5" id="KW-1185">Reference proteome</keyword>
<organism evidence="2 4">
    <name type="scientific">Treponema socranskii subsp. socranskii VPI DR56BR1116 = ATCC 35536</name>
    <dbReference type="NCBI Taxonomy" id="1125725"/>
    <lineage>
        <taxon>Bacteria</taxon>
        <taxon>Pseudomonadati</taxon>
        <taxon>Spirochaetota</taxon>
        <taxon>Spirochaetia</taxon>
        <taxon>Spirochaetales</taxon>
        <taxon>Treponemataceae</taxon>
        <taxon>Treponema</taxon>
    </lineage>
</organism>
<dbReference type="EMBL" id="AVQI01000080">
    <property type="protein sequence ID" value="ERJ98493.1"/>
    <property type="molecule type" value="Genomic_DNA"/>
</dbReference>
<dbReference type="OrthoDB" id="350103at2"/>
<evidence type="ECO:0000256" key="1">
    <source>
        <dbReference type="SAM" id="SignalP"/>
    </source>
</evidence>
<name>U1GSB8_TRESO</name>
<evidence type="ECO:0000313" key="3">
    <source>
        <dbReference type="EMBL" id="ERJ98493.1"/>
    </source>
</evidence>
<keyword evidence="1" id="KW-0732">Signal</keyword>
<dbReference type="NCBIfam" id="NF047780">
    <property type="entry name" value="LIC12708_fam"/>
    <property type="match status" value="1"/>
</dbReference>
<feature type="chain" id="PRO_5004611689" description="Lipoprotein" evidence="1">
    <location>
        <begin position="21"/>
        <end position="402"/>
    </location>
</feature>
<dbReference type="Proteomes" id="UP000016412">
    <property type="component" value="Unassembled WGS sequence"/>
</dbReference>
<dbReference type="EMBL" id="AUZJ01000066">
    <property type="protein sequence ID" value="ERF59544.1"/>
    <property type="molecule type" value="Genomic_DNA"/>
</dbReference>
<evidence type="ECO:0000313" key="5">
    <source>
        <dbReference type="Proteomes" id="UP000016646"/>
    </source>
</evidence>
<reference evidence="4 5" key="1">
    <citation type="submission" date="2013-08" db="EMBL/GenBank/DDBJ databases">
        <authorList>
            <person name="Durkin A.S."/>
            <person name="Haft D.R."/>
            <person name="McCorrison J."/>
            <person name="Torralba M."/>
            <person name="Gillis M."/>
            <person name="Haft D.H."/>
            <person name="Methe B."/>
            <person name="Sutton G."/>
            <person name="Nelson K.E."/>
        </authorList>
    </citation>
    <scope>NUCLEOTIDE SEQUENCE [LARGE SCALE GENOMIC DNA]</scope>
    <source>
        <strain evidence="3 5">ATCC 35536</strain>
        <strain evidence="2 4">VPI DR56BR1116</strain>
    </source>
</reference>
<dbReference type="AlphaFoldDB" id="U1GSB8"/>
<dbReference type="Proteomes" id="UP000016646">
    <property type="component" value="Unassembled WGS sequence"/>
</dbReference>
<evidence type="ECO:0000313" key="4">
    <source>
        <dbReference type="Proteomes" id="UP000016412"/>
    </source>
</evidence>
<proteinExistence type="predicted"/>
<dbReference type="RefSeq" id="WP_021331436.1">
    <property type="nucleotide sequence ID" value="NZ_AUZJ01000066.1"/>
</dbReference>
<feature type="signal peptide" evidence="1">
    <location>
        <begin position="1"/>
        <end position="20"/>
    </location>
</feature>
<comment type="caution">
    <text evidence="2">The sequence shown here is derived from an EMBL/GenBank/DDBJ whole genome shotgun (WGS) entry which is preliminary data.</text>
</comment>
<sequence length="402" mass="45300">MMKKITACMILFSVCFFSCKNSPSVESVKEDELFSLSYGRFEDQLNMFDLSDIGNVHTTMTMRDGFFYIANGEAEKIMELNSYGDLLTLYYNEPEGESETRSMQNTASKRKSIAYPFTDPGAIAVDSRKRMYVVSTMPKERQEENEDGTLLYSQIILRFASDGTSEDYIGQQGIGGTPFPFIKNIYTTSSDELVVVCITTEGRVVYWFSEAGFLMYQIPILIKDAPKTDDAKAGANGISVLQDVIPDCTSRRLFVKVDYYEPRIDEDSKTEAGIDFIKSCIFPLTVETGKYGSPIVIPPYEETVSADYSKLVFRLPYDFLGVSNSGWLFFIISTDTGFGIEMVQLSGQKVIKRHFDVPHDDILYYVLSLSDSGIISALFIEKEKARVVWWRTDSLSAAIVKS</sequence>